<gene>
    <name evidence="1" type="ORF">CWE10_03620</name>
</gene>
<dbReference type="EMBL" id="PIUK01000019">
    <property type="protein sequence ID" value="MBY6275295.1"/>
    <property type="molecule type" value="Genomic_DNA"/>
</dbReference>
<dbReference type="AlphaFoldDB" id="A0A953I0I5"/>
<name>A0A953I0I5_SYMTR</name>
<dbReference type="Gene3D" id="3.40.960.10">
    <property type="entry name" value="VSR Endonuclease"/>
    <property type="match status" value="1"/>
</dbReference>
<evidence type="ECO:0000313" key="2">
    <source>
        <dbReference type="Proteomes" id="UP000732377"/>
    </source>
</evidence>
<comment type="caution">
    <text evidence="1">The sequence shown here is derived from an EMBL/GenBank/DDBJ whole genome shotgun (WGS) entry which is preliminary data.</text>
</comment>
<dbReference type="RefSeq" id="WP_273378049.1">
    <property type="nucleotide sequence ID" value="NZ_PIUK01000019.1"/>
</dbReference>
<evidence type="ECO:0000313" key="1">
    <source>
        <dbReference type="EMBL" id="MBY6275295.1"/>
    </source>
</evidence>
<reference evidence="1" key="1">
    <citation type="submission" date="2017-11" db="EMBL/GenBank/DDBJ databases">
        <title>Three new genomes from thermophilic consortium.</title>
        <authorList>
            <person name="Quaggio R."/>
            <person name="Amgarten D."/>
            <person name="Setubal J.C."/>
        </authorList>
    </citation>
    <scope>NUCLEOTIDE SEQUENCE</scope>
    <source>
        <strain evidence="1">ZCTH01-B2</strain>
    </source>
</reference>
<organism evidence="1 2">
    <name type="scientific">Symbiobacterium thermophilum</name>
    <dbReference type="NCBI Taxonomy" id="2734"/>
    <lineage>
        <taxon>Bacteria</taxon>
        <taxon>Bacillati</taxon>
        <taxon>Bacillota</taxon>
        <taxon>Clostridia</taxon>
        <taxon>Eubacteriales</taxon>
        <taxon>Symbiobacteriaceae</taxon>
        <taxon>Symbiobacterium</taxon>
    </lineage>
</organism>
<accession>A0A953I0I5</accession>
<protein>
    <submittedName>
        <fullName evidence="1">Uncharacterized protein</fullName>
    </submittedName>
</protein>
<sequence length="346" mass="39659">MMRMRLRLVTVPDRLWADRSIPEGAKLVWCYVSALCHLRSEFTYKELREGAGISLPSLHKYLSVLSRAGWLNCARISLRVVRCEITGPMGGPRLVLPTDILFERRLPRGACWTWGLIGRMGGRFEYTELRKATGYSQDTLSKHVRALIAQRWLVGGPHRKARRVIYNVRGANPRAIQRAQELQELERGLQVARSTPGYSQGQYILARLIREMYPGVEVLENAEITGLDNVETGGRLQVDVYMPDQKLAIEFQGHQHAGPTERYPSVEEFRARRRRDLIKRGLCLEKGIELISLWPQDLSCAGIARALGHRLHFAGAREDRWHVARFLEQRAEWYRKAAARSQCSSF</sequence>
<proteinExistence type="predicted"/>
<dbReference type="Proteomes" id="UP000732377">
    <property type="component" value="Unassembled WGS sequence"/>
</dbReference>